<evidence type="ECO:0000256" key="1">
    <source>
        <dbReference type="SAM" id="MobiDB-lite"/>
    </source>
</evidence>
<protein>
    <submittedName>
        <fullName evidence="2">Uncharacterized protein</fullName>
    </submittedName>
</protein>
<sequence length="56" mass="6251">MAAECGDGDSSNGRPYVKGPMTHCGPGSSVRRRYRGPWQIRAWQQLWEARKSASTL</sequence>
<gene>
    <name evidence="2" type="ORF">SPARVUS_LOCUS1172524</name>
</gene>
<dbReference type="EMBL" id="CATNWA010000521">
    <property type="protein sequence ID" value="CAI9537193.1"/>
    <property type="molecule type" value="Genomic_DNA"/>
</dbReference>
<comment type="caution">
    <text evidence="2">The sequence shown here is derived from an EMBL/GenBank/DDBJ whole genome shotgun (WGS) entry which is preliminary data.</text>
</comment>
<name>A0ABN9ANU8_9NEOB</name>
<accession>A0ABN9ANU8</accession>
<organism evidence="2 3">
    <name type="scientific">Staurois parvus</name>
    <dbReference type="NCBI Taxonomy" id="386267"/>
    <lineage>
        <taxon>Eukaryota</taxon>
        <taxon>Metazoa</taxon>
        <taxon>Chordata</taxon>
        <taxon>Craniata</taxon>
        <taxon>Vertebrata</taxon>
        <taxon>Euteleostomi</taxon>
        <taxon>Amphibia</taxon>
        <taxon>Batrachia</taxon>
        <taxon>Anura</taxon>
        <taxon>Neobatrachia</taxon>
        <taxon>Ranoidea</taxon>
        <taxon>Ranidae</taxon>
        <taxon>Staurois</taxon>
    </lineage>
</organism>
<evidence type="ECO:0000313" key="2">
    <source>
        <dbReference type="EMBL" id="CAI9537193.1"/>
    </source>
</evidence>
<evidence type="ECO:0000313" key="3">
    <source>
        <dbReference type="Proteomes" id="UP001162483"/>
    </source>
</evidence>
<reference evidence="2" key="1">
    <citation type="submission" date="2023-05" db="EMBL/GenBank/DDBJ databases">
        <authorList>
            <person name="Stuckert A."/>
        </authorList>
    </citation>
    <scope>NUCLEOTIDE SEQUENCE</scope>
</reference>
<keyword evidence="3" id="KW-1185">Reference proteome</keyword>
<feature type="region of interest" description="Disordered" evidence="1">
    <location>
        <begin position="1"/>
        <end position="30"/>
    </location>
</feature>
<proteinExistence type="predicted"/>
<dbReference type="Proteomes" id="UP001162483">
    <property type="component" value="Unassembled WGS sequence"/>
</dbReference>